<keyword evidence="5" id="KW-0408">Iron</keyword>
<evidence type="ECO:0000256" key="3">
    <source>
        <dbReference type="ARBA" id="ARBA00022723"/>
    </source>
</evidence>
<dbReference type="GO" id="GO:0010436">
    <property type="term" value="F:carotenoid dioxygenase activity"/>
    <property type="evidence" value="ECO:0007669"/>
    <property type="project" value="TreeGrafter"/>
</dbReference>
<dbReference type="InterPro" id="IPR004294">
    <property type="entry name" value="Carotenoid_Oase"/>
</dbReference>
<dbReference type="GO" id="GO:0004497">
    <property type="term" value="F:monooxygenase activity"/>
    <property type="evidence" value="ECO:0007669"/>
    <property type="project" value="UniProtKB-KW"/>
</dbReference>
<evidence type="ECO:0000256" key="5">
    <source>
        <dbReference type="ARBA" id="ARBA00023004"/>
    </source>
</evidence>
<reference evidence="7 8" key="1">
    <citation type="submission" date="2019-12" db="EMBL/GenBank/DDBJ databases">
        <title>Halocatena pleomorpha gen. nov. sp. nov., an extremely halophilic archaeon of family Halobacteriaceae isolated from saltpan soil.</title>
        <authorList>
            <person name="Pal Y."/>
            <person name="Verma A."/>
            <person name="Krishnamurthi S."/>
            <person name="Kumar P."/>
        </authorList>
    </citation>
    <scope>NUCLEOTIDE SEQUENCE [LARGE SCALE GENOMIC DNA]</scope>
    <source>
        <strain evidence="7 8">JCM 16495</strain>
    </source>
</reference>
<gene>
    <name evidence="7" type="ORF">GQS65_20300</name>
</gene>
<dbReference type="PANTHER" id="PTHR10543">
    <property type="entry name" value="BETA-CAROTENE DIOXYGENASE"/>
    <property type="match status" value="1"/>
</dbReference>
<name>A0A6B0GTU8_9EURY</name>
<feature type="region of interest" description="Disordered" evidence="6">
    <location>
        <begin position="287"/>
        <end position="312"/>
    </location>
</feature>
<sequence length="501" mass="55529">MGTLGFHTLDTEADAELPVEGNLPTWLDGSLIRNGPALFEAAGTGVDHWFDGLAMLHRFSFDDGRVRYRNRFLRTESYERARGGEGLDGFATGNASVARKLKSLLVDAPYDNTNIVAERFGDRYLALTETPRAVAFDPETLDTLGHVRYDRDEPHGQLACAHLQRDPWTGRFVSFETEFGRPSRYHVFETDDATSRRHVGSVPVDEPAYMHSFALTPNYVVLTEFPFVVDPLEMLTSAGAFVDAFRWTPERGTRFVVLDRRSGGVVATTTTEAFFGFHHVDAYERDVQGRPAPAGDPATVADDDTDERPRPGSELVVDVETVPDAESLAALSLERLRSGDLGVFGGSLDRFVLSLRADGATVDHERLHDGTSLPTASPARRCRPYRYAYAQETDQPVTEWPTRLVKVDVETGESWTHRAHDGHVGEPVFVPRTEPNDPRDVGSPPLDAPEDDGLVLAVELDEAAGHSWLVVLDGESFEERARAAVPHAIPFDFHGRYFPEL</sequence>
<dbReference type="PANTHER" id="PTHR10543:SF24">
    <property type="entry name" value="CAROTENOID ISOMEROOXYGENASE"/>
    <property type="match status" value="1"/>
</dbReference>
<evidence type="ECO:0000256" key="4">
    <source>
        <dbReference type="ARBA" id="ARBA00023002"/>
    </source>
</evidence>
<dbReference type="AlphaFoldDB" id="A0A6B0GTU8"/>
<keyword evidence="4" id="KW-0560">Oxidoreductase</keyword>
<feature type="region of interest" description="Disordered" evidence="6">
    <location>
        <begin position="417"/>
        <end position="451"/>
    </location>
</feature>
<dbReference type="OrthoDB" id="199596at2157"/>
<proteinExistence type="inferred from homology"/>
<comment type="similarity">
    <text evidence="2">Belongs to the carotenoid oxygenase family.</text>
</comment>
<evidence type="ECO:0000313" key="7">
    <source>
        <dbReference type="EMBL" id="MWG36797.1"/>
    </source>
</evidence>
<accession>A0A6B0GTU8</accession>
<dbReference type="GO" id="GO:0016121">
    <property type="term" value="P:carotene catabolic process"/>
    <property type="evidence" value="ECO:0007669"/>
    <property type="project" value="TreeGrafter"/>
</dbReference>
<dbReference type="Proteomes" id="UP000451471">
    <property type="component" value="Unassembled WGS sequence"/>
</dbReference>
<dbReference type="EMBL" id="WSZK01000041">
    <property type="protein sequence ID" value="MWG36797.1"/>
    <property type="molecule type" value="Genomic_DNA"/>
</dbReference>
<evidence type="ECO:0000256" key="2">
    <source>
        <dbReference type="ARBA" id="ARBA00006787"/>
    </source>
</evidence>
<keyword evidence="3" id="KW-0479">Metal-binding</keyword>
<keyword evidence="7" id="KW-0503">Monooxygenase</keyword>
<evidence type="ECO:0000256" key="6">
    <source>
        <dbReference type="SAM" id="MobiDB-lite"/>
    </source>
</evidence>
<dbReference type="RefSeq" id="WP_158206448.1">
    <property type="nucleotide sequence ID" value="NZ_WSZK01000041.1"/>
</dbReference>
<dbReference type="GO" id="GO:0046872">
    <property type="term" value="F:metal ion binding"/>
    <property type="evidence" value="ECO:0007669"/>
    <property type="project" value="UniProtKB-KW"/>
</dbReference>
<organism evidence="7 8">
    <name type="scientific">Halomarina oriensis</name>
    <dbReference type="NCBI Taxonomy" id="671145"/>
    <lineage>
        <taxon>Archaea</taxon>
        <taxon>Methanobacteriati</taxon>
        <taxon>Methanobacteriota</taxon>
        <taxon>Stenosarchaea group</taxon>
        <taxon>Halobacteria</taxon>
        <taxon>Halobacteriales</taxon>
        <taxon>Natronomonadaceae</taxon>
        <taxon>Halomarina</taxon>
    </lineage>
</organism>
<keyword evidence="8" id="KW-1185">Reference proteome</keyword>
<protein>
    <submittedName>
        <fullName evidence="7">Beta-carotene 15,15'-monooxygenase</fullName>
    </submittedName>
</protein>
<evidence type="ECO:0000313" key="8">
    <source>
        <dbReference type="Proteomes" id="UP000451471"/>
    </source>
</evidence>
<comment type="cofactor">
    <cofactor evidence="1">
        <name>Fe(2+)</name>
        <dbReference type="ChEBI" id="CHEBI:29033"/>
    </cofactor>
</comment>
<comment type="caution">
    <text evidence="7">The sequence shown here is derived from an EMBL/GenBank/DDBJ whole genome shotgun (WGS) entry which is preliminary data.</text>
</comment>
<evidence type="ECO:0000256" key="1">
    <source>
        <dbReference type="ARBA" id="ARBA00001954"/>
    </source>
</evidence>
<dbReference type="Pfam" id="PF03055">
    <property type="entry name" value="RPE65"/>
    <property type="match status" value="1"/>
</dbReference>